<dbReference type="Pfam" id="PF13638">
    <property type="entry name" value="PIN_4"/>
    <property type="match status" value="1"/>
</dbReference>
<evidence type="ECO:0000256" key="2">
    <source>
        <dbReference type="ARBA" id="ARBA00022722"/>
    </source>
</evidence>
<sequence>MNAPRPTYAQNLVTELDAITDSYLTILGESAVEYVNPNTPGSGVIFVGATDWGWVESSDELQALRMALLRRVRDWIPRFRLLFPHPTPEVAARLDADTAHLERWLLRNDSWDHTVPSTIDKAQESIRATTSDLGDLVDLLPPDDYGVRLVVDTNALIDNPDLAAYVGELGNKYVAHLMPVVLREIDELKRGGRNEVLRENAKRAERRLKGIRNNGDVTSGVRVAGDVIAKFEHAEPRSDDLPNWLDMTVPDDRLVASALLLQSEHPGSALYVATGDINMQTKLAAVGLPYVEPPEA</sequence>
<dbReference type="GO" id="GO:0016787">
    <property type="term" value="F:hydrolase activity"/>
    <property type="evidence" value="ECO:0007669"/>
    <property type="project" value="UniProtKB-KW"/>
</dbReference>
<evidence type="ECO:0000256" key="3">
    <source>
        <dbReference type="ARBA" id="ARBA00022723"/>
    </source>
</evidence>
<keyword evidence="3" id="KW-0479">Metal-binding</keyword>
<dbReference type="InterPro" id="IPR029060">
    <property type="entry name" value="PIN-like_dom_sf"/>
</dbReference>
<protein>
    <submittedName>
        <fullName evidence="7">PIN domain protein</fullName>
    </submittedName>
</protein>
<evidence type="ECO:0000259" key="6">
    <source>
        <dbReference type="Pfam" id="PF13638"/>
    </source>
</evidence>
<keyword evidence="4" id="KW-0378">Hydrolase</keyword>
<evidence type="ECO:0000256" key="1">
    <source>
        <dbReference type="ARBA" id="ARBA00022649"/>
    </source>
</evidence>
<organism evidence="7 8">
    <name type="scientific">Mycobacteroides abscessus 21</name>
    <dbReference type="NCBI Taxonomy" id="1299324"/>
    <lineage>
        <taxon>Bacteria</taxon>
        <taxon>Bacillati</taxon>
        <taxon>Actinomycetota</taxon>
        <taxon>Actinomycetes</taxon>
        <taxon>Mycobacteriales</taxon>
        <taxon>Mycobacteriaceae</taxon>
        <taxon>Mycobacteroides</taxon>
        <taxon>Mycobacteroides abscessus</taxon>
    </lineage>
</organism>
<evidence type="ECO:0000256" key="4">
    <source>
        <dbReference type="ARBA" id="ARBA00022801"/>
    </source>
</evidence>
<reference evidence="7 8" key="1">
    <citation type="submission" date="2013-12" db="EMBL/GenBank/DDBJ databases">
        <authorList>
            <person name="Madinger N."/>
            <person name="Lenaerts A."/>
            <person name="Ordway D."/>
            <person name="DeGroote M.A."/>
            <person name="Parker T."/>
            <person name="Sizemore C."/>
            <person name="Tallon L.J."/>
            <person name="Sadzewicz L.K."/>
            <person name="Sengamalay N."/>
            <person name="Fraser C.M."/>
            <person name="Hine E."/>
            <person name="Shefchek K.A."/>
            <person name="Das S.P."/>
            <person name="Tettelin H."/>
        </authorList>
    </citation>
    <scope>NUCLEOTIDE SEQUENCE [LARGE SCALE GENOMIC DNA]</scope>
    <source>
        <strain evidence="7 8">21</strain>
    </source>
</reference>
<keyword evidence="1" id="KW-1277">Toxin-antitoxin system</keyword>
<comment type="caution">
    <text evidence="7">The sequence shown here is derived from an EMBL/GenBank/DDBJ whole genome shotgun (WGS) entry which is preliminary data.</text>
</comment>
<accession>A0A829QAA5</accession>
<keyword evidence="2" id="KW-0540">Nuclease</keyword>
<keyword evidence="5" id="KW-0460">Magnesium</keyword>
<feature type="domain" description="PIN" evidence="6">
    <location>
        <begin position="149"/>
        <end position="288"/>
    </location>
</feature>
<evidence type="ECO:0000256" key="5">
    <source>
        <dbReference type="ARBA" id="ARBA00022842"/>
    </source>
</evidence>
<evidence type="ECO:0000313" key="7">
    <source>
        <dbReference type="EMBL" id="EUA49729.1"/>
    </source>
</evidence>
<dbReference type="AlphaFoldDB" id="A0A829QAA5"/>
<dbReference type="GO" id="GO:0046872">
    <property type="term" value="F:metal ion binding"/>
    <property type="evidence" value="ECO:0007669"/>
    <property type="project" value="UniProtKB-KW"/>
</dbReference>
<dbReference type="SUPFAM" id="SSF88723">
    <property type="entry name" value="PIN domain-like"/>
    <property type="match status" value="1"/>
</dbReference>
<dbReference type="GO" id="GO:0004518">
    <property type="term" value="F:nuclease activity"/>
    <property type="evidence" value="ECO:0007669"/>
    <property type="project" value="UniProtKB-KW"/>
</dbReference>
<name>A0A829QAA5_9MYCO</name>
<dbReference type="InterPro" id="IPR002716">
    <property type="entry name" value="PIN_dom"/>
</dbReference>
<dbReference type="Proteomes" id="UP000020103">
    <property type="component" value="Unassembled WGS sequence"/>
</dbReference>
<dbReference type="Gene3D" id="3.40.50.1010">
    <property type="entry name" value="5'-nuclease"/>
    <property type="match status" value="1"/>
</dbReference>
<dbReference type="EMBL" id="JAOF01000001">
    <property type="protein sequence ID" value="EUA49729.1"/>
    <property type="molecule type" value="Genomic_DNA"/>
</dbReference>
<evidence type="ECO:0000313" key="8">
    <source>
        <dbReference type="Proteomes" id="UP000020103"/>
    </source>
</evidence>
<proteinExistence type="predicted"/>
<gene>
    <name evidence="7" type="ORF">I543_0451</name>
</gene>